<comment type="similarity">
    <text evidence="1">Belongs to the short-chain dehydrogenases/reductases (SDR) family.</text>
</comment>
<keyword evidence="6" id="KW-1185">Reference proteome</keyword>
<dbReference type="FunFam" id="3.40.50.720:FF:000084">
    <property type="entry name" value="Short-chain dehydrogenase reductase"/>
    <property type="match status" value="1"/>
</dbReference>
<keyword evidence="2" id="KW-0521">NADP</keyword>
<dbReference type="PRINTS" id="PR00080">
    <property type="entry name" value="SDRFAMILY"/>
</dbReference>
<dbReference type="Proteomes" id="UP000316270">
    <property type="component" value="Chromosome 4"/>
</dbReference>
<dbReference type="PANTHER" id="PTHR43008">
    <property type="entry name" value="BENZIL REDUCTASE"/>
    <property type="match status" value="1"/>
</dbReference>
<dbReference type="PRINTS" id="PR00081">
    <property type="entry name" value="GDHRDH"/>
</dbReference>
<dbReference type="AlphaFoldDB" id="A0A517L369"/>
<organism evidence="5 6">
    <name type="scientific">Venturia effusa</name>
    <dbReference type="NCBI Taxonomy" id="50376"/>
    <lineage>
        <taxon>Eukaryota</taxon>
        <taxon>Fungi</taxon>
        <taxon>Dikarya</taxon>
        <taxon>Ascomycota</taxon>
        <taxon>Pezizomycotina</taxon>
        <taxon>Dothideomycetes</taxon>
        <taxon>Pleosporomycetidae</taxon>
        <taxon>Venturiales</taxon>
        <taxon>Venturiaceae</taxon>
        <taxon>Venturia</taxon>
    </lineage>
</organism>
<gene>
    <name evidence="5" type="ORF">FKW77_004993</name>
</gene>
<dbReference type="GO" id="GO:0016616">
    <property type="term" value="F:oxidoreductase activity, acting on the CH-OH group of donors, NAD or NADP as acceptor"/>
    <property type="evidence" value="ECO:0007669"/>
    <property type="project" value="UniProtKB-ARBA"/>
</dbReference>
<sequence>MTPSLDQASFHPSDVADSFSSNDNGYPTQSVPDGPAPPVLQAADSQMPYLSTEPSPNQSWAITLKHKVLAITGANRGIGLGVAQVCLENAASKVYSLDLMEPGEDFAILAKKHSNFQWIQTDVTSDASIEAALDNIIETEGRLDGMVANAGMTKHQPALDFSREEVLKLFNLNVFGAFACAQIAARKFIKLGVKGSIVFTASMTSYRPNRAAPSAPYGGTKGAVRNMTHTLAMEWAKHGIRVNSISPGFVRTAMTYYVEKAPDWDLKMEYYGGMPRLAMPQELGGAYVYLLSDTASYTTGIDIPIAGIVGAW</sequence>
<dbReference type="OrthoDB" id="417891at2759"/>
<dbReference type="GO" id="GO:0050664">
    <property type="term" value="F:oxidoreductase activity, acting on NAD(P)H, oxygen as acceptor"/>
    <property type="evidence" value="ECO:0007669"/>
    <property type="project" value="TreeGrafter"/>
</dbReference>
<dbReference type="InterPro" id="IPR002347">
    <property type="entry name" value="SDR_fam"/>
</dbReference>
<reference evidence="5 6" key="1">
    <citation type="submission" date="2019-07" db="EMBL/GenBank/DDBJ databases">
        <title>Finished genome of Venturia effusa.</title>
        <authorList>
            <person name="Young C.A."/>
            <person name="Cox M.P."/>
            <person name="Ganley A.R.D."/>
            <person name="David W.J."/>
        </authorList>
    </citation>
    <scope>NUCLEOTIDE SEQUENCE [LARGE SCALE GENOMIC DNA]</scope>
    <source>
        <strain evidence="6">albino</strain>
    </source>
</reference>
<evidence type="ECO:0000256" key="3">
    <source>
        <dbReference type="ARBA" id="ARBA00023002"/>
    </source>
</evidence>
<dbReference type="SUPFAM" id="SSF51735">
    <property type="entry name" value="NAD(P)-binding Rossmann-fold domains"/>
    <property type="match status" value="1"/>
</dbReference>
<dbReference type="Gene3D" id="3.40.50.720">
    <property type="entry name" value="NAD(P)-binding Rossmann-like Domain"/>
    <property type="match status" value="1"/>
</dbReference>
<dbReference type="EMBL" id="CP042188">
    <property type="protein sequence ID" value="QDS70091.1"/>
    <property type="molecule type" value="Genomic_DNA"/>
</dbReference>
<accession>A0A517L369</accession>
<evidence type="ECO:0000256" key="4">
    <source>
        <dbReference type="SAM" id="MobiDB-lite"/>
    </source>
</evidence>
<name>A0A517L369_9PEZI</name>
<dbReference type="STRING" id="50376.A0A517L369"/>
<proteinExistence type="inferred from homology"/>
<protein>
    <submittedName>
        <fullName evidence="5">Uncharacterized protein</fullName>
    </submittedName>
</protein>
<dbReference type="Pfam" id="PF13561">
    <property type="entry name" value="adh_short_C2"/>
    <property type="match status" value="1"/>
</dbReference>
<dbReference type="PANTHER" id="PTHR43008:SF4">
    <property type="entry name" value="CHAIN DEHYDROGENASE, PUTATIVE (AFU_ORTHOLOGUE AFUA_4G08710)-RELATED"/>
    <property type="match status" value="1"/>
</dbReference>
<dbReference type="InterPro" id="IPR036291">
    <property type="entry name" value="NAD(P)-bd_dom_sf"/>
</dbReference>
<evidence type="ECO:0000256" key="2">
    <source>
        <dbReference type="ARBA" id="ARBA00022857"/>
    </source>
</evidence>
<evidence type="ECO:0000256" key="1">
    <source>
        <dbReference type="ARBA" id="ARBA00006484"/>
    </source>
</evidence>
<keyword evidence="3" id="KW-0560">Oxidoreductase</keyword>
<feature type="region of interest" description="Disordered" evidence="4">
    <location>
        <begin position="1"/>
        <end position="41"/>
    </location>
</feature>
<evidence type="ECO:0000313" key="6">
    <source>
        <dbReference type="Proteomes" id="UP000316270"/>
    </source>
</evidence>
<evidence type="ECO:0000313" key="5">
    <source>
        <dbReference type="EMBL" id="QDS70091.1"/>
    </source>
</evidence>
<feature type="compositionally biased region" description="Polar residues" evidence="4">
    <location>
        <begin position="18"/>
        <end position="31"/>
    </location>
</feature>